<protein>
    <submittedName>
        <fullName evidence="1">Uncharacterized protein</fullName>
    </submittedName>
</protein>
<sequence length="168" mass="19078">MAAPLFRAVIGHVISFRDGASFGWWLFGVRDYSIKMTTRDNKKTGKIYRRRITQQTELAQRYREHQDVCPGPSRIVMRQLVDRGSSRSMDGVPNELARRSPAQRYVFEDNQDDGSAQTSNDASHGNVVTAVAGLESRYRNVHNCNNHEDIIDDNCLLDATLRPARRVA</sequence>
<evidence type="ECO:0000313" key="1">
    <source>
        <dbReference type="EnsemblMetazoa" id="ENSAATROPP013539"/>
    </source>
</evidence>
<dbReference type="Proteomes" id="UP000075880">
    <property type="component" value="Unassembled WGS sequence"/>
</dbReference>
<accession>A0AAG5DRT5</accession>
<reference evidence="1" key="1">
    <citation type="submission" date="2024-04" db="UniProtKB">
        <authorList>
            <consortium name="EnsemblMetazoa"/>
        </authorList>
    </citation>
    <scope>IDENTIFICATION</scope>
    <source>
        <strain evidence="1">EBRO</strain>
    </source>
</reference>
<organism evidence="1 2">
    <name type="scientific">Anopheles atroparvus</name>
    <name type="common">European mosquito</name>
    <dbReference type="NCBI Taxonomy" id="41427"/>
    <lineage>
        <taxon>Eukaryota</taxon>
        <taxon>Metazoa</taxon>
        <taxon>Ecdysozoa</taxon>
        <taxon>Arthropoda</taxon>
        <taxon>Hexapoda</taxon>
        <taxon>Insecta</taxon>
        <taxon>Pterygota</taxon>
        <taxon>Neoptera</taxon>
        <taxon>Endopterygota</taxon>
        <taxon>Diptera</taxon>
        <taxon>Nematocera</taxon>
        <taxon>Culicoidea</taxon>
        <taxon>Culicidae</taxon>
        <taxon>Anophelinae</taxon>
        <taxon>Anopheles</taxon>
    </lineage>
</organism>
<keyword evidence="2" id="KW-1185">Reference proteome</keyword>
<name>A0AAG5DRT5_ANOAO</name>
<dbReference type="AlphaFoldDB" id="A0AAG5DRT5"/>
<dbReference type="EnsemblMetazoa" id="ENSAATROPT014980">
    <property type="protein sequence ID" value="ENSAATROPP013539"/>
    <property type="gene ID" value="ENSAATROPG012174"/>
</dbReference>
<evidence type="ECO:0000313" key="2">
    <source>
        <dbReference type="Proteomes" id="UP000075880"/>
    </source>
</evidence>
<proteinExistence type="predicted"/>